<reference evidence="1" key="1">
    <citation type="submission" date="2020-08" db="EMBL/GenBank/DDBJ databases">
        <title>Multicomponent nature underlies the extraordinary mechanical properties of spider dragline silk.</title>
        <authorList>
            <person name="Kono N."/>
            <person name="Nakamura H."/>
            <person name="Mori M."/>
            <person name="Yoshida Y."/>
            <person name="Ohtoshi R."/>
            <person name="Malay A.D."/>
            <person name="Moran D.A.P."/>
            <person name="Tomita M."/>
            <person name="Numata K."/>
            <person name="Arakawa K."/>
        </authorList>
    </citation>
    <scope>NUCLEOTIDE SEQUENCE</scope>
</reference>
<proteinExistence type="predicted"/>
<keyword evidence="1" id="KW-0675">Receptor</keyword>
<evidence type="ECO:0000313" key="2">
    <source>
        <dbReference type="Proteomes" id="UP000887013"/>
    </source>
</evidence>
<sequence>NITKHEIN</sequence>
<evidence type="ECO:0000313" key="1">
    <source>
        <dbReference type="EMBL" id="GFU10883.1"/>
    </source>
</evidence>
<protein>
    <submittedName>
        <fullName evidence="1">Glutamate receptor ionotropic, kainate 3</fullName>
    </submittedName>
</protein>
<gene>
    <name evidence="1" type="primary">Grik3</name>
    <name evidence="1" type="ORF">NPIL_648711</name>
</gene>
<accession>A0A8X6Q7Y7</accession>
<dbReference type="OrthoDB" id="5984008at2759"/>
<dbReference type="Proteomes" id="UP000887013">
    <property type="component" value="Unassembled WGS sequence"/>
</dbReference>
<comment type="caution">
    <text evidence="1">The sequence shown here is derived from an EMBL/GenBank/DDBJ whole genome shotgun (WGS) entry which is preliminary data.</text>
</comment>
<name>A0A8X6Q7Y7_NEPPI</name>
<organism evidence="1 2">
    <name type="scientific">Nephila pilipes</name>
    <name type="common">Giant wood spider</name>
    <name type="synonym">Nephila maculata</name>
    <dbReference type="NCBI Taxonomy" id="299642"/>
    <lineage>
        <taxon>Eukaryota</taxon>
        <taxon>Metazoa</taxon>
        <taxon>Ecdysozoa</taxon>
        <taxon>Arthropoda</taxon>
        <taxon>Chelicerata</taxon>
        <taxon>Arachnida</taxon>
        <taxon>Araneae</taxon>
        <taxon>Araneomorphae</taxon>
        <taxon>Entelegynae</taxon>
        <taxon>Araneoidea</taxon>
        <taxon>Nephilidae</taxon>
        <taxon>Nephila</taxon>
    </lineage>
</organism>
<feature type="non-terminal residue" evidence="1">
    <location>
        <position position="1"/>
    </location>
</feature>
<dbReference type="EMBL" id="BMAW01029179">
    <property type="protein sequence ID" value="GFU10883.1"/>
    <property type="molecule type" value="Genomic_DNA"/>
</dbReference>
<keyword evidence="2" id="KW-1185">Reference proteome</keyword>